<evidence type="ECO:0000256" key="3">
    <source>
        <dbReference type="SAM" id="MobiDB-lite"/>
    </source>
</evidence>
<dbReference type="Gene3D" id="3.40.50.2300">
    <property type="match status" value="1"/>
</dbReference>
<evidence type="ECO:0000256" key="1">
    <source>
        <dbReference type="ARBA" id="ARBA00022553"/>
    </source>
</evidence>
<dbReference type="RefSeq" id="WP_143880047.1">
    <property type="nucleotide sequence ID" value="NZ_BAABLZ010000001.1"/>
</dbReference>
<gene>
    <name evidence="5" type="ORF">FNZ56_11930</name>
</gene>
<sequence>MAAFDFFRRILRNVPAPDAANPAADGATPVPAAPAPAGSAPLVNRRRATRIDAREGLRILIIDDSATVVATLGRMLRQAHYETAGAGDAETGTAFARAERPDLIFLDIVLPAMSGFDALRALRKDEATRTIPIIMISGNAQATEQFYVRRIGADDFMKKPFGRGEVFARIQALVEAGRLPPREQPMELPPEEDALVVEADASAPEHQLPALGIDVDGVAASEVPGEDR</sequence>
<feature type="modified residue" description="4-aspartylphosphate" evidence="2">
    <location>
        <position position="107"/>
    </location>
</feature>
<name>A0A516V7N5_9GAMM</name>
<dbReference type="PROSITE" id="PS50110">
    <property type="entry name" value="RESPONSE_REGULATORY"/>
    <property type="match status" value="1"/>
</dbReference>
<evidence type="ECO:0000313" key="5">
    <source>
        <dbReference type="EMBL" id="QDQ74538.1"/>
    </source>
</evidence>
<dbReference type="GO" id="GO:0000160">
    <property type="term" value="P:phosphorelay signal transduction system"/>
    <property type="evidence" value="ECO:0007669"/>
    <property type="project" value="InterPro"/>
</dbReference>
<organism evidence="5 6">
    <name type="scientific">Pseudoluteimonas lycopersici</name>
    <dbReference type="NCBI Taxonomy" id="1324796"/>
    <lineage>
        <taxon>Bacteria</taxon>
        <taxon>Pseudomonadati</taxon>
        <taxon>Pseudomonadota</taxon>
        <taxon>Gammaproteobacteria</taxon>
        <taxon>Lysobacterales</taxon>
        <taxon>Lysobacteraceae</taxon>
        <taxon>Pseudoluteimonas</taxon>
    </lineage>
</organism>
<dbReference type="AlphaFoldDB" id="A0A516V7N5"/>
<reference evidence="5 6" key="1">
    <citation type="submission" date="2019-07" db="EMBL/GenBank/DDBJ databases">
        <title>Lysobacter weifangensis sp. nov., isolated from bensulfuron-methyl contaminated farmland soil.</title>
        <authorList>
            <person name="Zhao H."/>
        </authorList>
    </citation>
    <scope>NUCLEOTIDE SEQUENCE [LARGE SCALE GENOMIC DNA]</scope>
    <source>
        <strain evidence="5 6">CC-Bw-6</strain>
    </source>
</reference>
<dbReference type="SMART" id="SM00448">
    <property type="entry name" value="REC"/>
    <property type="match status" value="1"/>
</dbReference>
<dbReference type="EMBL" id="CP041742">
    <property type="protein sequence ID" value="QDQ74538.1"/>
    <property type="molecule type" value="Genomic_DNA"/>
</dbReference>
<dbReference type="PANTHER" id="PTHR44591:SF23">
    <property type="entry name" value="CHEY SUBFAMILY"/>
    <property type="match status" value="1"/>
</dbReference>
<evidence type="ECO:0000256" key="2">
    <source>
        <dbReference type="PROSITE-ProRule" id="PRU00169"/>
    </source>
</evidence>
<keyword evidence="6" id="KW-1185">Reference proteome</keyword>
<feature type="region of interest" description="Disordered" evidence="3">
    <location>
        <begin position="208"/>
        <end position="228"/>
    </location>
</feature>
<protein>
    <submittedName>
        <fullName evidence="5">Response regulator</fullName>
    </submittedName>
</protein>
<proteinExistence type="predicted"/>
<evidence type="ECO:0000259" key="4">
    <source>
        <dbReference type="PROSITE" id="PS50110"/>
    </source>
</evidence>
<evidence type="ECO:0000313" key="6">
    <source>
        <dbReference type="Proteomes" id="UP000315891"/>
    </source>
</evidence>
<dbReference type="PANTHER" id="PTHR44591">
    <property type="entry name" value="STRESS RESPONSE REGULATOR PROTEIN 1"/>
    <property type="match status" value="1"/>
</dbReference>
<accession>A0A516V7N5</accession>
<feature type="domain" description="Response regulatory" evidence="4">
    <location>
        <begin position="58"/>
        <end position="174"/>
    </location>
</feature>
<feature type="region of interest" description="Disordered" evidence="3">
    <location>
        <begin position="18"/>
        <end position="41"/>
    </location>
</feature>
<dbReference type="SUPFAM" id="SSF52172">
    <property type="entry name" value="CheY-like"/>
    <property type="match status" value="1"/>
</dbReference>
<dbReference type="OrthoDB" id="9800897at2"/>
<dbReference type="InterPro" id="IPR050595">
    <property type="entry name" value="Bact_response_regulator"/>
</dbReference>
<dbReference type="InterPro" id="IPR001789">
    <property type="entry name" value="Sig_transdc_resp-reg_receiver"/>
</dbReference>
<keyword evidence="1 2" id="KW-0597">Phosphoprotein</keyword>
<dbReference type="Proteomes" id="UP000315891">
    <property type="component" value="Chromosome"/>
</dbReference>
<dbReference type="Pfam" id="PF00072">
    <property type="entry name" value="Response_reg"/>
    <property type="match status" value="1"/>
</dbReference>
<dbReference type="InterPro" id="IPR011006">
    <property type="entry name" value="CheY-like_superfamily"/>
</dbReference>